<dbReference type="RefSeq" id="WP_081507276.1">
    <property type="nucleotide sequence ID" value="NZ_CP020474.1"/>
</dbReference>
<name>A0A1V0RP84_9RHOB</name>
<dbReference type="EMBL" id="CP020474">
    <property type="protein sequence ID" value="ARE83590.1"/>
    <property type="molecule type" value="Genomic_DNA"/>
</dbReference>
<dbReference type="KEGG" id="rmm:ROSMUCSMR3_02116"/>
<proteinExistence type="predicted"/>
<feature type="chain" id="PRO_5012346660" evidence="1">
    <location>
        <begin position="25"/>
        <end position="608"/>
    </location>
</feature>
<keyword evidence="3" id="KW-1185">Reference proteome</keyword>
<evidence type="ECO:0000256" key="1">
    <source>
        <dbReference type="SAM" id="SignalP"/>
    </source>
</evidence>
<organism evidence="2 3">
    <name type="scientific">Roseovarius mucosus</name>
    <dbReference type="NCBI Taxonomy" id="215743"/>
    <lineage>
        <taxon>Bacteria</taxon>
        <taxon>Pseudomonadati</taxon>
        <taxon>Pseudomonadota</taxon>
        <taxon>Alphaproteobacteria</taxon>
        <taxon>Rhodobacterales</taxon>
        <taxon>Roseobacteraceae</taxon>
        <taxon>Roseovarius</taxon>
    </lineage>
</organism>
<sequence>MQRAPLIALLLAVLATTGQGRAQASLTAALTLHDPITGAPTTADDGKPVRLRVQLTDPVTGLPPRGVDLLGWVRGVAADNPGCERAAQNYRATRRTPLGSVDLNGILLATYNSDASLSVVDPKLNFYSSNLVAAHRLDGAPTSVATSARQMRAYVGYPNDGIILAASLTGPDRHVLAEGLPGVTSLVTARTGDLWAGDRAGQVMRLSPDGTLRETRRLGVDAVTLTRPRDPETDSIAAYTPAGAAFLLDGATGRDILNTTFSSPVADLSIVGDTGLLAVLRDAPQAEMRYADAPDAPLTIPLGKTFARIETGPDARIALAYTPGDSIVALIDLALGRVVQSVELADASVSEVTFTDNAAFILSHDGGFLGAIDLATVALGKAAVLRKIDLGAKTERPEGTDGLLVPLFPSPQVIAVEPRFQTGWLVGELASTVEMPPMDSIRLRGGIPQSLQVIDRSFQEVETGVFETVWAFDAGARELILTTFAGQLSTCVPFHVRGFVEQHALTPVRLVREGAQVPVAGEPFDLVFQVTGPDDRPLPVPGLHLMVPSMLSGTMVEATATADAAGLLRARLTLPHEGPFVVQPRDLPQGLALRSALILKARSEKETP</sequence>
<gene>
    <name evidence="2" type="ORF">ROSMUCSMR3_02116</name>
</gene>
<accession>A0A1V0RP84</accession>
<keyword evidence="1" id="KW-0732">Signal</keyword>
<reference evidence="2 3" key="1">
    <citation type="submission" date="2017-03" db="EMBL/GenBank/DDBJ databases">
        <title>Genome Sequence of Roseovarius mucosus strain SMR3 Isolated from a culture of the Diatom Skeletonema marinoi.</title>
        <authorList>
            <person name="Topel M."/>
            <person name="Pinder M."/>
            <person name="Johansson O.N."/>
            <person name="Kourtchenko O."/>
            <person name="Godhe A."/>
            <person name="Clarke A.K."/>
        </authorList>
    </citation>
    <scope>NUCLEOTIDE SEQUENCE [LARGE SCALE GENOMIC DNA]</scope>
    <source>
        <strain evidence="2 3">SMR3</strain>
    </source>
</reference>
<dbReference type="OrthoDB" id="7765923at2"/>
<feature type="signal peptide" evidence="1">
    <location>
        <begin position="1"/>
        <end position="24"/>
    </location>
</feature>
<protein>
    <submittedName>
        <fullName evidence="2">Uncharacterized protein</fullName>
    </submittedName>
</protein>
<dbReference type="AlphaFoldDB" id="A0A1V0RP84"/>
<evidence type="ECO:0000313" key="2">
    <source>
        <dbReference type="EMBL" id="ARE83590.1"/>
    </source>
</evidence>
<evidence type="ECO:0000313" key="3">
    <source>
        <dbReference type="Proteomes" id="UP000192273"/>
    </source>
</evidence>
<dbReference type="SUPFAM" id="SSF63829">
    <property type="entry name" value="Calcium-dependent phosphotriesterase"/>
    <property type="match status" value="1"/>
</dbReference>
<dbReference type="Proteomes" id="UP000192273">
    <property type="component" value="Chromosome"/>
</dbReference>